<keyword evidence="1" id="KW-0175">Coiled coil</keyword>
<keyword evidence="4" id="KW-1185">Reference proteome</keyword>
<feature type="compositionally biased region" description="Low complexity" evidence="2">
    <location>
        <begin position="9"/>
        <end position="31"/>
    </location>
</feature>
<protein>
    <submittedName>
        <fullName evidence="3">Uncharacterized protein</fullName>
    </submittedName>
</protein>
<evidence type="ECO:0000313" key="4">
    <source>
        <dbReference type="Proteomes" id="UP000054144"/>
    </source>
</evidence>
<gene>
    <name evidence="3" type="ORF">FISHEDRAFT_63752</name>
</gene>
<feature type="region of interest" description="Disordered" evidence="2">
    <location>
        <begin position="1"/>
        <end position="31"/>
    </location>
</feature>
<evidence type="ECO:0000256" key="2">
    <source>
        <dbReference type="SAM" id="MobiDB-lite"/>
    </source>
</evidence>
<sequence>MPSSPQKTTPSSLTKAISSSSLKAIPSSPLPSTCRGSTRLLAQLEKLKAYKSTQRSKALEKVKAELHQLFTQHTAEMQAQKKALKLDLITLQERLLRTEVALTREHEETACLQKILSEYENQLHQLYTKLHQVSKSCGAAIHKAHSKVVKNTLRVYTSEAHAVARTLKAVGGILLELGHLMGVRDTNLPKMSQCTVQHVVAEGGIAASIKTGFKIVHNDKNYESHCIAVKPVNADDGTLGDGHVLHSLGVDNTQNHSSEAAVGGMLQRLNSICHSLTWKFRGTNGDYANDVKKDNQLLFQWKMEYTYSFLGKEEIEKRGLNQLQISWDDFVKPYIDEVGGQAAWEKLPKKECEEYELQIAHGVYSRLDEMTQQQLSHFLFSRCCMHKELNSIKGSDKALPHSPILLVNKDNAAVLSYVKDPSRNLTPAEIRALESSGSGGIKAMSLAGMILNNKDKKKDVSNMHFHSHVDAACELLTHLTLYREFIDFVFWKKDKLGHTNLEANFKKALHNPVTLMELAVLALYGLTVSYPYLQHVRSPGTEGINSLDLDPLHDNLKKHIQRLIRHLSLVLTPDGLFMNAAFDGLAWHRKDVFEAIQCLLQVGQFPVLKKVFIAFLQDALETWEHFTVEFSAIKNLPDDIYAECWMPATNDVNEGSLGSMCVNHWHCPTQTQHQFNTKHTFSHNNVRATQVAENSHQVVEHQQKKLAANQRANEHSTHLAGIDPVFDEGRVRSMTVEKLKEQLQVQGIALEKDMKKKEQQVEELLRIIYENSQDQDANDTNVSQEPRDIIPIIRNLAGPSRWQDSDAMYLSD</sequence>
<organism evidence="3 4">
    <name type="scientific">Fistulina hepatica ATCC 64428</name>
    <dbReference type="NCBI Taxonomy" id="1128425"/>
    <lineage>
        <taxon>Eukaryota</taxon>
        <taxon>Fungi</taxon>
        <taxon>Dikarya</taxon>
        <taxon>Basidiomycota</taxon>
        <taxon>Agaricomycotina</taxon>
        <taxon>Agaricomycetes</taxon>
        <taxon>Agaricomycetidae</taxon>
        <taxon>Agaricales</taxon>
        <taxon>Fistulinaceae</taxon>
        <taxon>Fistulina</taxon>
    </lineage>
</organism>
<dbReference type="AlphaFoldDB" id="A0A0D7AMQ3"/>
<feature type="coiled-coil region" evidence="1">
    <location>
        <begin position="74"/>
        <end position="136"/>
    </location>
</feature>
<dbReference type="EMBL" id="KN881638">
    <property type="protein sequence ID" value="KIY52591.1"/>
    <property type="molecule type" value="Genomic_DNA"/>
</dbReference>
<evidence type="ECO:0000313" key="3">
    <source>
        <dbReference type="EMBL" id="KIY52591.1"/>
    </source>
</evidence>
<name>A0A0D7AMQ3_9AGAR</name>
<dbReference type="Proteomes" id="UP000054144">
    <property type="component" value="Unassembled WGS sequence"/>
</dbReference>
<evidence type="ECO:0000256" key="1">
    <source>
        <dbReference type="SAM" id="Coils"/>
    </source>
</evidence>
<accession>A0A0D7AMQ3</accession>
<proteinExistence type="predicted"/>
<reference evidence="3 4" key="1">
    <citation type="journal article" date="2015" name="Fungal Genet. Biol.">
        <title>Evolution of novel wood decay mechanisms in Agaricales revealed by the genome sequences of Fistulina hepatica and Cylindrobasidium torrendii.</title>
        <authorList>
            <person name="Floudas D."/>
            <person name="Held B.W."/>
            <person name="Riley R."/>
            <person name="Nagy L.G."/>
            <person name="Koehler G."/>
            <person name="Ransdell A.S."/>
            <person name="Younus H."/>
            <person name="Chow J."/>
            <person name="Chiniquy J."/>
            <person name="Lipzen A."/>
            <person name="Tritt A."/>
            <person name="Sun H."/>
            <person name="Haridas S."/>
            <person name="LaButti K."/>
            <person name="Ohm R.A."/>
            <person name="Kues U."/>
            <person name="Blanchette R.A."/>
            <person name="Grigoriev I.V."/>
            <person name="Minto R.E."/>
            <person name="Hibbett D.S."/>
        </authorList>
    </citation>
    <scope>NUCLEOTIDE SEQUENCE [LARGE SCALE GENOMIC DNA]</scope>
    <source>
        <strain evidence="3 4">ATCC 64428</strain>
    </source>
</reference>
<dbReference type="OrthoDB" id="3052721at2759"/>